<dbReference type="PANTHER" id="PTHR13604">
    <property type="entry name" value="DC12-RELATED"/>
    <property type="match status" value="1"/>
</dbReference>
<dbReference type="GO" id="GO:0008233">
    <property type="term" value="F:peptidase activity"/>
    <property type="evidence" value="ECO:0007669"/>
    <property type="project" value="UniProtKB-KW"/>
</dbReference>
<dbReference type="GO" id="GO:0006508">
    <property type="term" value="P:proteolysis"/>
    <property type="evidence" value="ECO:0007669"/>
    <property type="project" value="UniProtKB-KW"/>
</dbReference>
<sequence length="226" mass="26582">MPGRVSIYNDILFKKDAKEFIRNDLIQKLNSNYNIAPTMPIPTLLNDGTYLYTHFGFLPSWAREKSSMNINARSESIFEKITFREAFKFRRCIIPINGFFEWKKEEKIPYYVSSLKSDYLALAGIWDEWFDKKLNQKIITVALITCEANEKLAPIHHRMPIVLEKEEFSLWLNSSNLQEVIKLFKVYKSENTNIYEVSTNVNKVLYNQKDCIKEIKKNTIGQLSLF</sequence>
<keyword evidence="6" id="KW-0238">DNA-binding</keyword>
<keyword evidence="3" id="KW-0227">DNA damage</keyword>
<comment type="similarity">
    <text evidence="1 8">Belongs to the SOS response-associated peptidase family.</text>
</comment>
<protein>
    <recommendedName>
        <fullName evidence="8">Abasic site processing protein</fullName>
        <ecNumber evidence="8">3.4.-.-</ecNumber>
    </recommendedName>
</protein>
<evidence type="ECO:0000313" key="9">
    <source>
        <dbReference type="EMBL" id="RXK16644.1"/>
    </source>
</evidence>
<accession>A0AAX2AI01</accession>
<reference evidence="9 10" key="1">
    <citation type="submission" date="2017-09" db="EMBL/GenBank/DDBJ databases">
        <title>Genomics of the genus Arcobacter.</title>
        <authorList>
            <person name="Perez-Cataluna A."/>
            <person name="Figueras M.J."/>
            <person name="Salas-Masso N."/>
        </authorList>
    </citation>
    <scope>NUCLEOTIDE SEQUENCE [LARGE SCALE GENOMIC DNA]</scope>
    <source>
        <strain evidence="9 10">CECT 7386</strain>
    </source>
</reference>
<dbReference type="SUPFAM" id="SSF143081">
    <property type="entry name" value="BB1717-like"/>
    <property type="match status" value="1"/>
</dbReference>
<dbReference type="InterPro" id="IPR036590">
    <property type="entry name" value="SRAP-like"/>
</dbReference>
<evidence type="ECO:0000256" key="3">
    <source>
        <dbReference type="ARBA" id="ARBA00022763"/>
    </source>
</evidence>
<keyword evidence="4 8" id="KW-0378">Hydrolase</keyword>
<dbReference type="EC" id="3.4.-.-" evidence="8"/>
<proteinExistence type="inferred from homology"/>
<dbReference type="GO" id="GO:0016829">
    <property type="term" value="F:lyase activity"/>
    <property type="evidence" value="ECO:0007669"/>
    <property type="project" value="UniProtKB-KW"/>
</dbReference>
<keyword evidence="7" id="KW-0456">Lyase</keyword>
<evidence type="ECO:0000256" key="6">
    <source>
        <dbReference type="ARBA" id="ARBA00023125"/>
    </source>
</evidence>
<evidence type="ECO:0000256" key="5">
    <source>
        <dbReference type="ARBA" id="ARBA00023124"/>
    </source>
</evidence>
<keyword evidence="5" id="KW-0190">Covalent protein-DNA linkage</keyword>
<comment type="caution">
    <text evidence="9">The sequence shown here is derived from an EMBL/GenBank/DDBJ whole genome shotgun (WGS) entry which is preliminary data.</text>
</comment>
<dbReference type="Proteomes" id="UP000290092">
    <property type="component" value="Unassembled WGS sequence"/>
</dbReference>
<keyword evidence="2 8" id="KW-0645">Protease</keyword>
<dbReference type="RefSeq" id="WP_114841456.1">
    <property type="nucleotide sequence ID" value="NZ_CP031219.1"/>
</dbReference>
<dbReference type="AlphaFoldDB" id="A0AAX2AI01"/>
<evidence type="ECO:0000256" key="2">
    <source>
        <dbReference type="ARBA" id="ARBA00022670"/>
    </source>
</evidence>
<keyword evidence="10" id="KW-1185">Reference proteome</keyword>
<evidence type="ECO:0000256" key="8">
    <source>
        <dbReference type="RuleBase" id="RU364100"/>
    </source>
</evidence>
<dbReference type="GO" id="GO:0003697">
    <property type="term" value="F:single-stranded DNA binding"/>
    <property type="evidence" value="ECO:0007669"/>
    <property type="project" value="InterPro"/>
</dbReference>
<evidence type="ECO:0000256" key="4">
    <source>
        <dbReference type="ARBA" id="ARBA00022801"/>
    </source>
</evidence>
<dbReference type="Gene3D" id="3.90.1680.10">
    <property type="entry name" value="SOS response associated peptidase-like"/>
    <property type="match status" value="1"/>
</dbReference>
<name>A0AAX2AI01_9BACT</name>
<evidence type="ECO:0000313" key="10">
    <source>
        <dbReference type="Proteomes" id="UP000290092"/>
    </source>
</evidence>
<gene>
    <name evidence="9" type="ORF">CP985_02570</name>
</gene>
<dbReference type="PANTHER" id="PTHR13604:SF0">
    <property type="entry name" value="ABASIC SITE PROCESSING PROTEIN HMCES"/>
    <property type="match status" value="1"/>
</dbReference>
<dbReference type="GO" id="GO:0106300">
    <property type="term" value="P:protein-DNA covalent cross-linking repair"/>
    <property type="evidence" value="ECO:0007669"/>
    <property type="project" value="InterPro"/>
</dbReference>
<evidence type="ECO:0000256" key="7">
    <source>
        <dbReference type="ARBA" id="ARBA00023239"/>
    </source>
</evidence>
<organism evidence="9 10">
    <name type="scientific">Malaciobacter mytili LMG 24559</name>
    <dbReference type="NCBI Taxonomy" id="1032238"/>
    <lineage>
        <taxon>Bacteria</taxon>
        <taxon>Pseudomonadati</taxon>
        <taxon>Campylobacterota</taxon>
        <taxon>Epsilonproteobacteria</taxon>
        <taxon>Campylobacterales</taxon>
        <taxon>Arcobacteraceae</taxon>
        <taxon>Malaciobacter</taxon>
    </lineage>
</organism>
<dbReference type="Pfam" id="PF02586">
    <property type="entry name" value="SRAP"/>
    <property type="match status" value="1"/>
</dbReference>
<dbReference type="KEGG" id="amyt:AMYT_1003"/>
<dbReference type="InterPro" id="IPR003738">
    <property type="entry name" value="SRAP"/>
</dbReference>
<dbReference type="EMBL" id="NXID01000005">
    <property type="protein sequence ID" value="RXK16644.1"/>
    <property type="molecule type" value="Genomic_DNA"/>
</dbReference>
<evidence type="ECO:0000256" key="1">
    <source>
        <dbReference type="ARBA" id="ARBA00008136"/>
    </source>
</evidence>